<accession>A0A645EAB0</accession>
<reference evidence="1" key="1">
    <citation type="submission" date="2019-08" db="EMBL/GenBank/DDBJ databases">
        <authorList>
            <person name="Kucharzyk K."/>
            <person name="Murdoch R.W."/>
            <person name="Higgins S."/>
            <person name="Loffler F."/>
        </authorList>
    </citation>
    <scope>NUCLEOTIDE SEQUENCE</scope>
</reference>
<organism evidence="1">
    <name type="scientific">bioreactor metagenome</name>
    <dbReference type="NCBI Taxonomy" id="1076179"/>
    <lineage>
        <taxon>unclassified sequences</taxon>
        <taxon>metagenomes</taxon>
        <taxon>ecological metagenomes</taxon>
    </lineage>
</organism>
<dbReference type="AlphaFoldDB" id="A0A645EAB0"/>
<comment type="caution">
    <text evidence="1">The sequence shown here is derived from an EMBL/GenBank/DDBJ whole genome shotgun (WGS) entry which is preliminary data.</text>
</comment>
<protein>
    <submittedName>
        <fullName evidence="1">Uncharacterized protein</fullName>
    </submittedName>
</protein>
<gene>
    <name evidence="1" type="ORF">SDC9_145919</name>
</gene>
<proteinExistence type="predicted"/>
<evidence type="ECO:0000313" key="1">
    <source>
        <dbReference type="EMBL" id="MPM98730.1"/>
    </source>
</evidence>
<dbReference type="EMBL" id="VSSQ01044866">
    <property type="protein sequence ID" value="MPM98730.1"/>
    <property type="molecule type" value="Genomic_DNA"/>
</dbReference>
<sequence length="71" mass="8413">MQDVFSHFREEKSNGICLHFMIVCMQWEDNQLMLLFFRVNAGFLRRNACWQDGVFAVIAGEKMYDYELLGV</sequence>
<name>A0A645EAB0_9ZZZZ</name>